<organism evidence="2">
    <name type="scientific">marine sediment metagenome</name>
    <dbReference type="NCBI Taxonomy" id="412755"/>
    <lineage>
        <taxon>unclassified sequences</taxon>
        <taxon>metagenomes</taxon>
        <taxon>ecological metagenomes</taxon>
    </lineage>
</organism>
<proteinExistence type="predicted"/>
<feature type="non-terminal residue" evidence="2">
    <location>
        <position position="265"/>
    </location>
</feature>
<evidence type="ECO:0000313" key="2">
    <source>
        <dbReference type="EMBL" id="KKL27326.1"/>
    </source>
</evidence>
<dbReference type="InterPro" id="IPR027417">
    <property type="entry name" value="P-loop_NTPase"/>
</dbReference>
<reference evidence="2" key="1">
    <citation type="journal article" date="2015" name="Nature">
        <title>Complex archaea that bridge the gap between prokaryotes and eukaryotes.</title>
        <authorList>
            <person name="Spang A."/>
            <person name="Saw J.H."/>
            <person name="Jorgensen S.L."/>
            <person name="Zaremba-Niedzwiedzka K."/>
            <person name="Martijn J."/>
            <person name="Lind A.E."/>
            <person name="van Eijk R."/>
            <person name="Schleper C."/>
            <person name="Guy L."/>
            <person name="Ettema T.J."/>
        </authorList>
    </citation>
    <scope>NUCLEOTIDE SEQUENCE</scope>
</reference>
<dbReference type="GO" id="GO:0016887">
    <property type="term" value="F:ATP hydrolysis activity"/>
    <property type="evidence" value="ECO:0007669"/>
    <property type="project" value="InterPro"/>
</dbReference>
<dbReference type="Pfam" id="PF13401">
    <property type="entry name" value="AAA_22"/>
    <property type="match status" value="1"/>
</dbReference>
<feature type="domain" description="ORC1/DEAH AAA+ ATPase" evidence="1">
    <location>
        <begin position="120"/>
        <end position="245"/>
    </location>
</feature>
<evidence type="ECO:0000259" key="1">
    <source>
        <dbReference type="Pfam" id="PF13401"/>
    </source>
</evidence>
<sequence length="265" mass="29419">MTRQLPDTVTNSLRDEIRQFLRGRPDITAADLGRYTTLSDHTVRSFMNGNCPGGREVAGELRRVLEQARAGEILPPGGRKAIVLSEEHSKRTRKVANRHGFYETKTVKRVAEVLDYCVENAAIGVITADFGVGKTEAVATWRRGPGRKVESLVFEFDEFSCSNKVDFIQSLARMLGIPVTMGSQHAGRVFRDVCDHLRDSPCLLIFDQCETVRARVFQIIRQIWDRSNEYGVGVVLLSAPVLLARLAKSGMADLGALTSRVGVWA</sequence>
<name>A0A0F9EBV7_9ZZZZ</name>
<dbReference type="InterPro" id="IPR049945">
    <property type="entry name" value="AAA_22"/>
</dbReference>
<protein>
    <recommendedName>
        <fullName evidence="1">ORC1/DEAH AAA+ ATPase domain-containing protein</fullName>
    </recommendedName>
</protein>
<dbReference type="AlphaFoldDB" id="A0A0F9EBV7"/>
<dbReference type="EMBL" id="LAZR01035503">
    <property type="protein sequence ID" value="KKL27326.1"/>
    <property type="molecule type" value="Genomic_DNA"/>
</dbReference>
<accession>A0A0F9EBV7</accession>
<comment type="caution">
    <text evidence="2">The sequence shown here is derived from an EMBL/GenBank/DDBJ whole genome shotgun (WGS) entry which is preliminary data.</text>
</comment>
<dbReference type="Gene3D" id="3.40.50.300">
    <property type="entry name" value="P-loop containing nucleotide triphosphate hydrolases"/>
    <property type="match status" value="1"/>
</dbReference>
<gene>
    <name evidence="2" type="ORF">LCGC14_2386280</name>
</gene>